<accession>A0A3M7Q236</accession>
<evidence type="ECO:0000256" key="1">
    <source>
        <dbReference type="SAM" id="MobiDB-lite"/>
    </source>
</evidence>
<proteinExistence type="predicted"/>
<dbReference type="OrthoDB" id="125347at2759"/>
<comment type="caution">
    <text evidence="2">The sequence shown here is derived from an EMBL/GenBank/DDBJ whole genome shotgun (WGS) entry which is preliminary data.</text>
</comment>
<organism evidence="2 3">
    <name type="scientific">Brachionus plicatilis</name>
    <name type="common">Marine rotifer</name>
    <name type="synonym">Brachionus muelleri</name>
    <dbReference type="NCBI Taxonomy" id="10195"/>
    <lineage>
        <taxon>Eukaryota</taxon>
        <taxon>Metazoa</taxon>
        <taxon>Spiralia</taxon>
        <taxon>Gnathifera</taxon>
        <taxon>Rotifera</taxon>
        <taxon>Eurotatoria</taxon>
        <taxon>Monogononta</taxon>
        <taxon>Pseudotrocha</taxon>
        <taxon>Ploima</taxon>
        <taxon>Brachionidae</taxon>
        <taxon>Brachionus</taxon>
    </lineage>
</organism>
<sequence>MYRVKLLRKNAKPVDETASDSPKRKRLDFLQKEEIIKKIELGFSHEKVASDYNIG</sequence>
<feature type="non-terminal residue" evidence="2">
    <location>
        <position position="55"/>
    </location>
</feature>
<dbReference type="Proteomes" id="UP000276133">
    <property type="component" value="Unassembled WGS sequence"/>
</dbReference>
<evidence type="ECO:0000313" key="3">
    <source>
        <dbReference type="Proteomes" id="UP000276133"/>
    </source>
</evidence>
<reference evidence="2 3" key="1">
    <citation type="journal article" date="2018" name="Sci. Rep.">
        <title>Genomic signatures of local adaptation to the degree of environmental predictability in rotifers.</title>
        <authorList>
            <person name="Franch-Gras L."/>
            <person name="Hahn C."/>
            <person name="Garcia-Roger E.M."/>
            <person name="Carmona M.J."/>
            <person name="Serra M."/>
            <person name="Gomez A."/>
        </authorList>
    </citation>
    <scope>NUCLEOTIDE SEQUENCE [LARGE SCALE GENOMIC DNA]</scope>
    <source>
        <strain evidence="2">HYR1</strain>
    </source>
</reference>
<dbReference type="AlphaFoldDB" id="A0A3M7Q236"/>
<feature type="region of interest" description="Disordered" evidence="1">
    <location>
        <begin position="1"/>
        <end position="23"/>
    </location>
</feature>
<protein>
    <recommendedName>
        <fullName evidence="4">HTH psq-type domain-containing protein</fullName>
    </recommendedName>
</protein>
<evidence type="ECO:0000313" key="2">
    <source>
        <dbReference type="EMBL" id="RNA05490.1"/>
    </source>
</evidence>
<gene>
    <name evidence="2" type="ORF">BpHYR1_028511</name>
</gene>
<evidence type="ECO:0008006" key="4">
    <source>
        <dbReference type="Google" id="ProtNLM"/>
    </source>
</evidence>
<dbReference type="EMBL" id="REGN01007704">
    <property type="protein sequence ID" value="RNA05490.1"/>
    <property type="molecule type" value="Genomic_DNA"/>
</dbReference>
<keyword evidence="3" id="KW-1185">Reference proteome</keyword>
<feature type="compositionally biased region" description="Basic residues" evidence="1">
    <location>
        <begin position="1"/>
        <end position="11"/>
    </location>
</feature>
<name>A0A3M7Q236_BRAPC</name>